<dbReference type="InterPro" id="IPR013762">
    <property type="entry name" value="Integrase-like_cat_sf"/>
</dbReference>
<accession>D6ZAQ2</accession>
<proteinExistence type="inferred from homology"/>
<dbReference type="SUPFAM" id="SSF56349">
    <property type="entry name" value="DNA breaking-rejoining enzymes"/>
    <property type="match status" value="1"/>
</dbReference>
<dbReference type="GO" id="GO:0003677">
    <property type="term" value="F:DNA binding"/>
    <property type="evidence" value="ECO:0007669"/>
    <property type="project" value="UniProtKB-KW"/>
</dbReference>
<dbReference type="AlphaFoldDB" id="D6ZAQ2"/>
<evidence type="ECO:0000256" key="4">
    <source>
        <dbReference type="ARBA" id="ARBA00023172"/>
    </source>
</evidence>
<keyword evidence="7" id="KW-1185">Reference proteome</keyword>
<evidence type="ECO:0000256" key="3">
    <source>
        <dbReference type="ARBA" id="ARBA00023125"/>
    </source>
</evidence>
<reference evidence="6 7" key="1">
    <citation type="journal article" date="2010" name="Stand. Genomic Sci.">
        <title>Complete genome sequence of Segniliparus rotundus type strain (CDC 1076).</title>
        <authorList>
            <person name="Sikorski J."/>
            <person name="Lapidus A."/>
            <person name="Copeland A."/>
            <person name="Misra M."/>
            <person name="Glavina Del Rio T."/>
            <person name="Nolan M."/>
            <person name="Lucas S."/>
            <person name="Chen F."/>
            <person name="Tice H."/>
            <person name="Cheng J.F."/>
            <person name="Jando M."/>
            <person name="Schneider S."/>
            <person name="Bruce D."/>
            <person name="Goodwin L."/>
            <person name="Pitluck S."/>
            <person name="Liolios K."/>
            <person name="Mikhailova N."/>
            <person name="Pati A."/>
            <person name="Ivanova N."/>
            <person name="Mavromatis K."/>
            <person name="Chen A."/>
            <person name="Palaniappan K."/>
            <person name="Chertkov O."/>
            <person name="Land M."/>
            <person name="Hauser L."/>
            <person name="Chang Y.J."/>
            <person name="Jeffries C.D."/>
            <person name="Brettin T."/>
            <person name="Detter J.C."/>
            <person name="Han C."/>
            <person name="Rohde M."/>
            <person name="Goker M."/>
            <person name="Bristow J."/>
            <person name="Eisen J.A."/>
            <person name="Markowitz V."/>
            <person name="Hugenholtz P."/>
            <person name="Kyrpides N.C."/>
            <person name="Klenk H.P."/>
        </authorList>
    </citation>
    <scope>NUCLEOTIDE SEQUENCE [LARGE SCALE GENOMIC DNA]</scope>
    <source>
        <strain evidence="7">ATCC BAA-972 / CDC 1076 / CIP 108378 / DSM 44985 / JCM 13578</strain>
    </source>
</reference>
<dbReference type="eggNOG" id="COG4974">
    <property type="taxonomic scope" value="Bacteria"/>
</dbReference>
<dbReference type="InterPro" id="IPR010998">
    <property type="entry name" value="Integrase_recombinase_N"/>
</dbReference>
<dbReference type="InterPro" id="IPR004107">
    <property type="entry name" value="Integrase_SAM-like_N"/>
</dbReference>
<dbReference type="STRING" id="640132.Srot_2339"/>
<dbReference type="Proteomes" id="UP000002247">
    <property type="component" value="Chromosome"/>
</dbReference>
<dbReference type="EMBL" id="CP001958">
    <property type="protein sequence ID" value="ADG98788.1"/>
    <property type="molecule type" value="Genomic_DNA"/>
</dbReference>
<dbReference type="OrthoDB" id="1822491at2"/>
<dbReference type="PANTHER" id="PTHR30349">
    <property type="entry name" value="PHAGE INTEGRASE-RELATED"/>
    <property type="match status" value="1"/>
</dbReference>
<dbReference type="Gene3D" id="1.10.150.130">
    <property type="match status" value="1"/>
</dbReference>
<gene>
    <name evidence="6" type="ordered locus">Srot_2339</name>
</gene>
<dbReference type="KEGG" id="srt:Srot_2339"/>
<protein>
    <submittedName>
        <fullName evidence="6">Integrase family protein</fullName>
    </submittedName>
</protein>
<name>D6ZAQ2_SEGRD</name>
<evidence type="ECO:0000256" key="2">
    <source>
        <dbReference type="ARBA" id="ARBA00022908"/>
    </source>
</evidence>
<evidence type="ECO:0000313" key="7">
    <source>
        <dbReference type="Proteomes" id="UP000002247"/>
    </source>
</evidence>
<keyword evidence="4" id="KW-0233">DNA recombination</keyword>
<dbReference type="GO" id="GO:0006310">
    <property type="term" value="P:DNA recombination"/>
    <property type="evidence" value="ECO:0007669"/>
    <property type="project" value="UniProtKB-KW"/>
</dbReference>
<dbReference type="Gene3D" id="1.10.443.10">
    <property type="entry name" value="Intergrase catalytic core"/>
    <property type="match status" value="1"/>
</dbReference>
<comment type="similarity">
    <text evidence="1">Belongs to the 'phage' integrase family.</text>
</comment>
<dbReference type="GO" id="GO:0015074">
    <property type="term" value="P:DNA integration"/>
    <property type="evidence" value="ECO:0007669"/>
    <property type="project" value="UniProtKB-KW"/>
</dbReference>
<keyword evidence="2" id="KW-0229">DNA integration</keyword>
<dbReference type="PANTHER" id="PTHR30349:SF64">
    <property type="entry name" value="PROPHAGE INTEGRASE INTD-RELATED"/>
    <property type="match status" value="1"/>
</dbReference>
<dbReference type="InterPro" id="IPR050090">
    <property type="entry name" value="Tyrosine_recombinase_XerCD"/>
</dbReference>
<dbReference type="Pfam" id="PF00589">
    <property type="entry name" value="Phage_integrase"/>
    <property type="match status" value="1"/>
</dbReference>
<evidence type="ECO:0000313" key="6">
    <source>
        <dbReference type="EMBL" id="ADG98788.1"/>
    </source>
</evidence>
<keyword evidence="3" id="KW-0238">DNA-binding</keyword>
<dbReference type="RefSeq" id="WP_013139238.1">
    <property type="nucleotide sequence ID" value="NC_014168.1"/>
</dbReference>
<dbReference type="InterPro" id="IPR002104">
    <property type="entry name" value="Integrase_catalytic"/>
</dbReference>
<evidence type="ECO:0000256" key="1">
    <source>
        <dbReference type="ARBA" id="ARBA00008857"/>
    </source>
</evidence>
<dbReference type="Pfam" id="PF14659">
    <property type="entry name" value="Phage_int_SAM_3"/>
    <property type="match status" value="1"/>
</dbReference>
<dbReference type="CDD" id="cd00397">
    <property type="entry name" value="DNA_BRE_C"/>
    <property type="match status" value="1"/>
</dbReference>
<dbReference type="PROSITE" id="PS51898">
    <property type="entry name" value="TYR_RECOMBINASE"/>
    <property type="match status" value="1"/>
</dbReference>
<sequence length="387" mass="44125">MGWAKKLPSGMWKGAYRYGVKVLYVPGTYPSKAEAKRQADAKEVESRKIPAPAPLAAPAKTRFADFEPEWQALRTVSEGTKRRKACYLNLHVMPYWRDWWIEDIKRSDVQRWVNQLGEPVVEELPGGKLRTVRDLAPASVYQCLSMLSGYLEAAVVKEVIGANPCRGVARPRPTPAPNRYLERFEFDGIQRFHKLAQDGFLCDFLHETGMRLGEAYGFHIESYNPHLMIVEVERNWDSEALVMKTPKDHQRRAVPVSRRLAARIDAHIAERGLGKPPQVRYEKGLRKPTTGLLFTEDGRGPVDDHRFENRFQAACAHARRAGVLIGHVRRHDLRHTCASRLLRKGVPLSVVQEILGHASSKTTEIYKHLGNSYWEEVRQVLDEYDAA</sequence>
<organism evidence="6 7">
    <name type="scientific">Segniliparus rotundus (strain ATCC BAA-972 / CDC 1076 / CIP 108378 / DSM 44985 / JCM 13578)</name>
    <dbReference type="NCBI Taxonomy" id="640132"/>
    <lineage>
        <taxon>Bacteria</taxon>
        <taxon>Bacillati</taxon>
        <taxon>Actinomycetota</taxon>
        <taxon>Actinomycetes</taxon>
        <taxon>Mycobacteriales</taxon>
        <taxon>Segniliparaceae</taxon>
        <taxon>Segniliparus</taxon>
    </lineage>
</organism>
<dbReference type="InterPro" id="IPR011010">
    <property type="entry name" value="DNA_brk_join_enz"/>
</dbReference>
<feature type="domain" description="Tyr recombinase" evidence="5">
    <location>
        <begin position="179"/>
        <end position="382"/>
    </location>
</feature>
<evidence type="ECO:0000259" key="5">
    <source>
        <dbReference type="PROSITE" id="PS51898"/>
    </source>
</evidence>
<dbReference type="HOGENOM" id="CLU_846542_0_0_11"/>